<reference evidence="3 5" key="2">
    <citation type="submission" date="2021-04" db="EMBL/GenBank/DDBJ databases">
        <title>Isolation of newly marine bacteria for enzymatic activity.</title>
        <authorList>
            <person name="Hadi W.A.M."/>
            <person name="Nair A.J.J."/>
            <person name="Edwin B.T."/>
        </authorList>
    </citation>
    <scope>NUCLEOTIDE SEQUENCE [LARGE SCALE GENOMIC DNA]</scope>
    <source>
        <strain evidence="3 5">B28A</strain>
    </source>
</reference>
<dbReference type="EMBL" id="LGYN01000007">
    <property type="protein sequence ID" value="KPN14920.1"/>
    <property type="molecule type" value="Genomic_DNA"/>
</dbReference>
<comment type="caution">
    <text evidence="3">The sequence shown here is derived from an EMBL/GenBank/DDBJ whole genome shotgun (WGS) entry which is preliminary data.</text>
</comment>
<dbReference type="RefSeq" id="WP_060697981.1">
    <property type="nucleotide sequence ID" value="NZ_JAGQFH010000007.1"/>
</dbReference>
<dbReference type="EMBL" id="JAGQFH010000007">
    <property type="protein sequence ID" value="MBR8689345.1"/>
    <property type="molecule type" value="Genomic_DNA"/>
</dbReference>
<dbReference type="Proteomes" id="UP000676804">
    <property type="component" value="Unassembled WGS sequence"/>
</dbReference>
<name>A0ABD4QJW2_9BACI</name>
<accession>A0ABD4QJW2</accession>
<evidence type="ECO:0000256" key="1">
    <source>
        <dbReference type="SAM" id="MobiDB-lite"/>
    </source>
</evidence>
<keyword evidence="4" id="KW-1185">Reference proteome</keyword>
<evidence type="ECO:0008006" key="6">
    <source>
        <dbReference type="Google" id="ProtNLM"/>
    </source>
</evidence>
<dbReference type="Proteomes" id="UP000050272">
    <property type="component" value="Unassembled WGS sequence"/>
</dbReference>
<dbReference type="AlphaFoldDB" id="A0ABD4QJW2"/>
<evidence type="ECO:0000313" key="5">
    <source>
        <dbReference type="Proteomes" id="UP000676804"/>
    </source>
</evidence>
<evidence type="ECO:0000313" key="4">
    <source>
        <dbReference type="Proteomes" id="UP000050272"/>
    </source>
</evidence>
<protein>
    <recommendedName>
        <fullName evidence="6">ParB/Sulfiredoxin domain-containing protein</fullName>
    </recommendedName>
</protein>
<proteinExistence type="predicted"/>
<gene>
    <name evidence="2" type="ORF">AKG37_17485</name>
    <name evidence="3" type="ORF">KCQ59_06070</name>
</gene>
<feature type="compositionally biased region" description="Low complexity" evidence="1">
    <location>
        <begin position="309"/>
        <end position="326"/>
    </location>
</feature>
<feature type="region of interest" description="Disordered" evidence="1">
    <location>
        <begin position="309"/>
        <end position="344"/>
    </location>
</feature>
<organism evidence="3 5">
    <name type="scientific">Bacillus australimaris</name>
    <dbReference type="NCBI Taxonomy" id="1326968"/>
    <lineage>
        <taxon>Bacteria</taxon>
        <taxon>Bacillati</taxon>
        <taxon>Bacillota</taxon>
        <taxon>Bacilli</taxon>
        <taxon>Bacillales</taxon>
        <taxon>Bacillaceae</taxon>
        <taxon>Bacillus</taxon>
    </lineage>
</organism>
<evidence type="ECO:0000313" key="3">
    <source>
        <dbReference type="EMBL" id="MBR8689345.1"/>
    </source>
</evidence>
<evidence type="ECO:0000313" key="2">
    <source>
        <dbReference type="EMBL" id="KPN14920.1"/>
    </source>
</evidence>
<sequence length="595" mass="68724">MFKTMKLDPTLIKLDLNNPRFSLFKFSKEEEIIDYLIQYEDVKSLAQQIIKNGYVTLGERVIVLEKRNRVNTQYVVLEGNRRIAALKIIFKEKQRLSSSDRREIEKLNIDDFMVHCDVIDEDNKDEALFKITAKHIEGIKEWRPSDKRIFYDNLFTQHKKNGLSSKSAIEEIEKVTPEKPKDIKNAIKQLRFLNAIHNSVKSSYPELKELSHLENDVLISRVWRKLKKTLNLKEDDNFYLLPEKNREEEFQEILKKLGEATWITCTLNTRTFNTQKMWDNLLEENKVVPGLKQLIKNYIEDTNLVTPATLPSDATPATPATPPSGATKGGLKDGLVPIGEKDGKKNSVNEVSQQYKLFVKKNELTLVRANYDTLNNIKVINEQGEILLENHDIYSEIAVYSDDNDIAIINNKISALSKNGEYNINIRLNDIVKTYKVYLNIPFKKSVAGEVLFSEEWYQKSFGLLAKKEEYSNIVSVLNCLEKEKDISTQSDKFVIIAFLIRVLLEYSSKAYWDKHRNGIDRPSDLTQLISKVSAHLYDKEIINKELKKSFGNGKDIETLNGKIHDYRSNISSITLKTIFKAYQTYLDKLFAALS</sequence>
<reference evidence="2 4" key="1">
    <citation type="submission" date="2015-07" db="EMBL/GenBank/DDBJ databases">
        <title>Bacillus zhangzhouensis sp. nov. and Bacillus nanhaiticus sp. nov.</title>
        <authorList>
            <person name="Liu Y."/>
            <person name="Lai Q."/>
            <person name="Shao Z."/>
        </authorList>
    </citation>
    <scope>NUCLEOTIDE SEQUENCE [LARGE SCALE GENOMIC DNA]</scope>
    <source>
        <strain evidence="2 4">NH7I_1</strain>
    </source>
</reference>